<evidence type="ECO:0000313" key="2">
    <source>
        <dbReference type="EMBL" id="QEG18561.1"/>
    </source>
</evidence>
<dbReference type="GeneID" id="98648923"/>
<dbReference type="InterPro" id="IPR029018">
    <property type="entry name" value="Hex-like_dom2"/>
</dbReference>
<keyword evidence="1" id="KW-0378">Hydrolase</keyword>
<dbReference type="EMBL" id="CP042910">
    <property type="protein sequence ID" value="QEG18561.1"/>
    <property type="molecule type" value="Genomic_DNA"/>
</dbReference>
<reference evidence="2 3" key="1">
    <citation type="submission" date="2019-08" db="EMBL/GenBank/DDBJ databases">
        <title>Deep-cultivation of Planctomycetes and their phenomic and genomic characterization uncovers novel biology.</title>
        <authorList>
            <person name="Wiegand S."/>
            <person name="Jogler M."/>
            <person name="Boedeker C."/>
            <person name="Pinto D."/>
            <person name="Vollmers J."/>
            <person name="Rivas-Marin E."/>
            <person name="Kohn T."/>
            <person name="Peeters S.H."/>
            <person name="Heuer A."/>
            <person name="Rast P."/>
            <person name="Oberbeckmann S."/>
            <person name="Bunk B."/>
            <person name="Jeske O."/>
            <person name="Meyerdierks A."/>
            <person name="Storesund J.E."/>
            <person name="Kallscheuer N."/>
            <person name="Luecker S."/>
            <person name="Lage O.M."/>
            <person name="Pohl T."/>
            <person name="Merkel B.J."/>
            <person name="Hornburger P."/>
            <person name="Mueller R.-W."/>
            <person name="Bruemmer F."/>
            <person name="Labrenz M."/>
            <person name="Spormann A.M."/>
            <person name="Op den Camp H."/>
            <person name="Overmann J."/>
            <person name="Amann R."/>
            <person name="Jetten M.S.M."/>
            <person name="Mascher T."/>
            <person name="Medema M.H."/>
            <person name="Devos D.P."/>
            <person name="Kaster A.-K."/>
            <person name="Ovreas L."/>
            <person name="Rohde M."/>
            <person name="Galperin M.Y."/>
            <person name="Jogler C."/>
        </authorList>
    </citation>
    <scope>NUCLEOTIDE SEQUENCE [LARGE SCALE GENOMIC DNA]</scope>
    <source>
        <strain evidence="2 3">DSM 8797</strain>
    </source>
</reference>
<dbReference type="PANTHER" id="PTHR47406:SF2">
    <property type="entry name" value="ALPHA GLUCURONIDASE N-TERMINAL DOMAIN-CONTAINING PROTEIN"/>
    <property type="match status" value="1"/>
</dbReference>
<dbReference type="InterPro" id="IPR032287">
    <property type="entry name" value="DUF4838"/>
</dbReference>
<accession>A0ABX5YSE6</accession>
<protein>
    <recommendedName>
        <fullName evidence="4">DUF4838 domain-containing protein</fullName>
    </recommendedName>
</protein>
<name>A0ABX5YSE6_9PLAN</name>
<dbReference type="RefSeq" id="WP_002643829.1">
    <property type="nucleotide sequence ID" value="NZ_CP042910.1"/>
</dbReference>
<evidence type="ECO:0000256" key="1">
    <source>
        <dbReference type="ARBA" id="ARBA00022801"/>
    </source>
</evidence>
<proteinExistence type="predicted"/>
<dbReference type="SUPFAM" id="SSF55545">
    <property type="entry name" value="beta-N-acetylhexosaminidase-like domain"/>
    <property type="match status" value="1"/>
</dbReference>
<dbReference type="Gene3D" id="3.30.379.10">
    <property type="entry name" value="Chitobiase/beta-hexosaminidase domain 2-like"/>
    <property type="match status" value="1"/>
</dbReference>
<organism evidence="2 3">
    <name type="scientific">Gimesia maris</name>
    <dbReference type="NCBI Taxonomy" id="122"/>
    <lineage>
        <taxon>Bacteria</taxon>
        <taxon>Pseudomonadati</taxon>
        <taxon>Planctomycetota</taxon>
        <taxon>Planctomycetia</taxon>
        <taxon>Planctomycetales</taxon>
        <taxon>Planctomycetaceae</taxon>
        <taxon>Gimesia</taxon>
    </lineage>
</organism>
<evidence type="ECO:0008006" key="4">
    <source>
        <dbReference type="Google" id="ProtNLM"/>
    </source>
</evidence>
<gene>
    <name evidence="2" type="ORF">GmarT_44510</name>
</gene>
<dbReference type="PANTHER" id="PTHR47406">
    <property type="entry name" value="COAGULATION FACTOR 5/8 TYPE, C-TERMINAL"/>
    <property type="match status" value="1"/>
</dbReference>
<dbReference type="Pfam" id="PF16126">
    <property type="entry name" value="DUF4838"/>
    <property type="match status" value="1"/>
</dbReference>
<keyword evidence="3" id="KW-1185">Reference proteome</keyword>
<dbReference type="Proteomes" id="UP000322887">
    <property type="component" value="Chromosome"/>
</dbReference>
<sequence>MIQQTRWKRVPALWILSLIVVFFDCSLLPAEWKQARCLVAENGHANIPIVVSETASAQTRGAADDLAHYLSEITGAPFSVKTGNGSMGLAVGLLNDYPQQNAAPDLDGSNFTIKDREKYCIRSHEKGIYLLGLTDLAVEHAVWDFLHRLGYRQYFPGSHWEVIPRQNTLQINLNVIEAPDYQNRVIWYGFGPWDYAAEPYRRWCQRNRATSGMALKTGHSYGQFIRNNQAEFDAHPEYYAYVDGRRDVRAQAKFCISNAGLQKLIVDSSLRYFAENPEADSISLDPSDGGGWCECEACQKMGSISDRALTLANQVAAAINQPQADGDTRQRYVGMYAYAYHSPPPAIKVHPNVIISVATGFIRGGNTLDEIISGWSEQGARIGIREYYSVYTWDHDLPGLARGSRIDYLKSTIPQFHRQGAQYMSAESSDNWGPNGLGYYLAARMLWNLDEARQTDQLTDDFLTRCFGKAKPPMAQFYEQLDGSHSHLVVSDQYGRMFRSLAAAKKLAESPEVHARLDDLILYCHYVDLYERYRQASGAQRQQAFEQLIRHAYRMRKTMLVHSKAVYRDAVNRDKQVSIPENAQWHIPEPQNPWKESTPFSKSELQQFLEEGIAAYPLTELDFKPVTYSDELVPAGKLISPDQQPGVLQSGRGVQTFYTYVSDTATPIELEVTGGLIAHYRDRGNVKIELWKIGGASQTGERETFVMKDQSVPPDGKTRTVRLPTRETGMYRITVSDGGDRTSVNWKAGQLMVMPSSLDEPIVTSGRWSLYFYVPHGTKVIGVHGGDRGSIQDPTGKEQFSFKDRKANYYSIPVPAGSDGKLWKVNQASGPIRLLTVPPYFIRSATELLLPREVLQADSGLDE</sequence>
<evidence type="ECO:0000313" key="3">
    <source>
        <dbReference type="Proteomes" id="UP000322887"/>
    </source>
</evidence>